<dbReference type="InterPro" id="IPR039304">
    <property type="entry name" value="DNAAF3"/>
</dbReference>
<name>A0A1A9VY39_GLOAU</name>
<dbReference type="STRING" id="7395.A0A1A9VY39"/>
<dbReference type="PANTHER" id="PTHR22118">
    <property type="entry name" value="DYNEIN ASSEMBLY FACTOR 3, AXONEMAL"/>
    <property type="match status" value="1"/>
</dbReference>
<dbReference type="EnsemblMetazoa" id="GAUT051385-RA">
    <property type="protein sequence ID" value="GAUT051385-PA"/>
    <property type="gene ID" value="GAUT051385"/>
</dbReference>
<proteinExistence type="predicted"/>
<evidence type="ECO:0000313" key="2">
    <source>
        <dbReference type="EnsemblMetazoa" id="GAUT051385-PA"/>
    </source>
</evidence>
<evidence type="ECO:0000259" key="1">
    <source>
        <dbReference type="Pfam" id="PF14740"/>
    </source>
</evidence>
<dbReference type="Pfam" id="PF14740">
    <property type="entry name" value="DUF4471"/>
    <property type="match status" value="1"/>
</dbReference>
<feature type="domain" description="Dynein assembly factor 3 C-terminal" evidence="1">
    <location>
        <begin position="26"/>
        <end position="187"/>
    </location>
</feature>
<dbReference type="AlphaFoldDB" id="A0A1A9VY39"/>
<dbReference type="PANTHER" id="PTHR22118:SF14">
    <property type="entry name" value="DYNEIN AXONEMAL ASSEMBLY FACTOR 3"/>
    <property type="match status" value="1"/>
</dbReference>
<sequence>MSRLDKHEKTYMVILLLPWELALSLEREGLQNVFRFWLPEEEHVFHIQQYWAERLRKLIGYDHRDGALDWDLNVILKDRESQQISSQVANVNSGKITSMKKYRCRRETGVAFTYPEYEYSKRNKTLAAGPVHYADNYKHRGYVKDMQSSTFSGFGLMTTDERLLRSAHEDIVLFKEKLMNYAIVTNFASIIS</sequence>
<reference evidence="2" key="1">
    <citation type="submission" date="2020-05" db="UniProtKB">
        <authorList>
            <consortium name="EnsemblMetazoa"/>
        </authorList>
    </citation>
    <scope>IDENTIFICATION</scope>
    <source>
        <strain evidence="2">TTRI</strain>
    </source>
</reference>
<dbReference type="GO" id="GO:0044458">
    <property type="term" value="P:motile cilium assembly"/>
    <property type="evidence" value="ECO:0007669"/>
    <property type="project" value="TreeGrafter"/>
</dbReference>
<accession>A0A1A9VY39</accession>
<dbReference type="VEuPathDB" id="VectorBase:GAUT051385"/>
<dbReference type="InterPro" id="IPR028235">
    <property type="entry name" value="DNAAF3_C"/>
</dbReference>
<evidence type="ECO:0000313" key="3">
    <source>
        <dbReference type="Proteomes" id="UP000078200"/>
    </source>
</evidence>
<keyword evidence="3" id="KW-1185">Reference proteome</keyword>
<organism evidence="2 3">
    <name type="scientific">Glossina austeni</name>
    <name type="common">Savannah tsetse fly</name>
    <dbReference type="NCBI Taxonomy" id="7395"/>
    <lineage>
        <taxon>Eukaryota</taxon>
        <taxon>Metazoa</taxon>
        <taxon>Ecdysozoa</taxon>
        <taxon>Arthropoda</taxon>
        <taxon>Hexapoda</taxon>
        <taxon>Insecta</taxon>
        <taxon>Pterygota</taxon>
        <taxon>Neoptera</taxon>
        <taxon>Endopterygota</taxon>
        <taxon>Diptera</taxon>
        <taxon>Brachycera</taxon>
        <taxon>Muscomorpha</taxon>
        <taxon>Hippoboscoidea</taxon>
        <taxon>Glossinidae</taxon>
        <taxon>Glossina</taxon>
    </lineage>
</organism>
<protein>
    <recommendedName>
        <fullName evidence="1">Dynein assembly factor 3 C-terminal domain-containing protein</fullName>
    </recommendedName>
</protein>
<dbReference type="Proteomes" id="UP000078200">
    <property type="component" value="Unassembled WGS sequence"/>
</dbReference>
<dbReference type="GO" id="GO:0070286">
    <property type="term" value="P:axonemal dynein complex assembly"/>
    <property type="evidence" value="ECO:0007669"/>
    <property type="project" value="InterPro"/>
</dbReference>